<proteinExistence type="predicted"/>
<name>A0ABU8WZF8_9BURK</name>
<protein>
    <submittedName>
        <fullName evidence="1">Uncharacterized protein</fullName>
    </submittedName>
</protein>
<gene>
    <name evidence="1" type="ORF">WKW82_40390</name>
</gene>
<evidence type="ECO:0000313" key="2">
    <source>
        <dbReference type="Proteomes" id="UP001385892"/>
    </source>
</evidence>
<dbReference type="Proteomes" id="UP001385892">
    <property type="component" value="Unassembled WGS sequence"/>
</dbReference>
<accession>A0ABU8WZF8</accession>
<organism evidence="1 2">
    <name type="scientific">Variovorax rhizosphaerae</name>
    <dbReference type="NCBI Taxonomy" id="1836200"/>
    <lineage>
        <taxon>Bacteria</taxon>
        <taxon>Pseudomonadati</taxon>
        <taxon>Pseudomonadota</taxon>
        <taxon>Betaproteobacteria</taxon>
        <taxon>Burkholderiales</taxon>
        <taxon>Comamonadaceae</taxon>
        <taxon>Variovorax</taxon>
    </lineage>
</organism>
<dbReference type="EMBL" id="JBBKZT010000094">
    <property type="protein sequence ID" value="MEJ8852891.1"/>
    <property type="molecule type" value="Genomic_DNA"/>
</dbReference>
<evidence type="ECO:0000313" key="1">
    <source>
        <dbReference type="EMBL" id="MEJ8852891.1"/>
    </source>
</evidence>
<reference evidence="1 2" key="1">
    <citation type="submission" date="2024-03" db="EMBL/GenBank/DDBJ databases">
        <title>Novel species of the genus Variovorax.</title>
        <authorList>
            <person name="Liu Q."/>
            <person name="Xin Y.-H."/>
        </authorList>
    </citation>
    <scope>NUCLEOTIDE SEQUENCE [LARGE SCALE GENOMIC DNA]</scope>
    <source>
        <strain evidence="1 2">KACC 18900</strain>
    </source>
</reference>
<sequence>MLFTVRTDGHRVRWDVSSGGSVFGSTVGRPYKGGGMSGVSGAWEVKDDGAVCMKWRDFPTDCNYFFWDGHKLKFTYAPNANAAAIGAITVEFER</sequence>
<dbReference type="RefSeq" id="WP_340348827.1">
    <property type="nucleotide sequence ID" value="NZ_JBBKZT010000094.1"/>
</dbReference>
<comment type="caution">
    <text evidence="1">The sequence shown here is derived from an EMBL/GenBank/DDBJ whole genome shotgun (WGS) entry which is preliminary data.</text>
</comment>
<keyword evidence="2" id="KW-1185">Reference proteome</keyword>